<evidence type="ECO:0000313" key="4">
    <source>
        <dbReference type="Proteomes" id="UP000664534"/>
    </source>
</evidence>
<feature type="compositionally biased region" description="Polar residues" evidence="1">
    <location>
        <begin position="945"/>
        <end position="955"/>
    </location>
</feature>
<feature type="compositionally biased region" description="Polar residues" evidence="1">
    <location>
        <begin position="717"/>
        <end position="734"/>
    </location>
</feature>
<dbReference type="OrthoDB" id="5353066at2759"/>
<feature type="transmembrane region" description="Helical" evidence="2">
    <location>
        <begin position="1080"/>
        <end position="1106"/>
    </location>
</feature>
<feature type="compositionally biased region" description="Low complexity" evidence="1">
    <location>
        <begin position="872"/>
        <end position="895"/>
    </location>
</feature>
<feature type="compositionally biased region" description="Low complexity" evidence="1">
    <location>
        <begin position="779"/>
        <end position="794"/>
    </location>
</feature>
<protein>
    <submittedName>
        <fullName evidence="3">Uncharacterized protein</fullName>
    </submittedName>
</protein>
<comment type="caution">
    <text evidence="3">The sequence shown here is derived from an EMBL/GenBank/DDBJ whole genome shotgun (WGS) entry which is preliminary data.</text>
</comment>
<feature type="compositionally biased region" description="Pro residues" evidence="1">
    <location>
        <begin position="991"/>
        <end position="1001"/>
    </location>
</feature>
<evidence type="ECO:0000256" key="1">
    <source>
        <dbReference type="SAM" id="MobiDB-lite"/>
    </source>
</evidence>
<feature type="region of interest" description="Disordered" evidence="1">
    <location>
        <begin position="402"/>
        <end position="425"/>
    </location>
</feature>
<feature type="compositionally biased region" description="Polar residues" evidence="1">
    <location>
        <begin position="249"/>
        <end position="278"/>
    </location>
</feature>
<feature type="region of interest" description="Disordered" evidence="1">
    <location>
        <begin position="133"/>
        <end position="166"/>
    </location>
</feature>
<keyword evidence="2" id="KW-0472">Membrane</keyword>
<organism evidence="3 4">
    <name type="scientific">Imshaugia aleurites</name>
    <dbReference type="NCBI Taxonomy" id="172621"/>
    <lineage>
        <taxon>Eukaryota</taxon>
        <taxon>Fungi</taxon>
        <taxon>Dikarya</taxon>
        <taxon>Ascomycota</taxon>
        <taxon>Pezizomycotina</taxon>
        <taxon>Lecanoromycetes</taxon>
        <taxon>OSLEUM clade</taxon>
        <taxon>Lecanoromycetidae</taxon>
        <taxon>Lecanorales</taxon>
        <taxon>Lecanorineae</taxon>
        <taxon>Parmeliaceae</taxon>
        <taxon>Imshaugia</taxon>
    </lineage>
</organism>
<dbReference type="Proteomes" id="UP000664534">
    <property type="component" value="Unassembled WGS sequence"/>
</dbReference>
<keyword evidence="2" id="KW-1133">Transmembrane helix</keyword>
<feature type="compositionally biased region" description="Polar residues" evidence="1">
    <location>
        <begin position="150"/>
        <end position="166"/>
    </location>
</feature>
<feature type="compositionally biased region" description="Basic and acidic residues" evidence="1">
    <location>
        <begin position="738"/>
        <end position="751"/>
    </location>
</feature>
<feature type="compositionally biased region" description="Polar residues" evidence="1">
    <location>
        <begin position="218"/>
        <end position="227"/>
    </location>
</feature>
<feature type="compositionally biased region" description="Basic and acidic residues" evidence="1">
    <location>
        <begin position="705"/>
        <end position="716"/>
    </location>
</feature>
<dbReference type="EMBL" id="CAJPDT010000025">
    <property type="protein sequence ID" value="CAF9920396.1"/>
    <property type="molecule type" value="Genomic_DNA"/>
</dbReference>
<keyword evidence="4" id="KW-1185">Reference proteome</keyword>
<feature type="region of interest" description="Disordered" evidence="1">
    <location>
        <begin position="182"/>
        <end position="203"/>
    </location>
</feature>
<reference evidence="3" key="1">
    <citation type="submission" date="2021-03" db="EMBL/GenBank/DDBJ databases">
        <authorList>
            <person name="Tagirdzhanova G."/>
        </authorList>
    </citation>
    <scope>NUCLEOTIDE SEQUENCE</scope>
</reference>
<feature type="region of interest" description="Disordered" evidence="1">
    <location>
        <begin position="830"/>
        <end position="1004"/>
    </location>
</feature>
<feature type="transmembrane region" description="Helical" evidence="2">
    <location>
        <begin position="1039"/>
        <end position="1059"/>
    </location>
</feature>
<dbReference type="AlphaFoldDB" id="A0A8H3F6R1"/>
<feature type="compositionally biased region" description="Basic and acidic residues" evidence="1">
    <location>
        <begin position="1"/>
        <end position="12"/>
    </location>
</feature>
<accession>A0A8H3F6R1</accession>
<feature type="region of interest" description="Disordered" evidence="1">
    <location>
        <begin position="1"/>
        <end position="79"/>
    </location>
</feature>
<evidence type="ECO:0000313" key="3">
    <source>
        <dbReference type="EMBL" id="CAF9920396.1"/>
    </source>
</evidence>
<feature type="compositionally biased region" description="Low complexity" evidence="1">
    <location>
        <begin position="407"/>
        <end position="422"/>
    </location>
</feature>
<feature type="region of interest" description="Disordered" evidence="1">
    <location>
        <begin position="215"/>
        <end position="283"/>
    </location>
</feature>
<feature type="compositionally biased region" description="Basic and acidic residues" evidence="1">
    <location>
        <begin position="977"/>
        <end position="988"/>
    </location>
</feature>
<feature type="compositionally biased region" description="Polar residues" evidence="1">
    <location>
        <begin position="34"/>
        <end position="55"/>
    </location>
</feature>
<feature type="region of interest" description="Disordered" evidence="1">
    <location>
        <begin position="700"/>
        <end position="797"/>
    </location>
</feature>
<gene>
    <name evidence="3" type="ORF">IMSHALPRED_004871</name>
</gene>
<sequence>MGRVLFEDDHAPGLRGLLPQRPESRTSADPCATADQQSGADLQSSQIQDFPNSAHQGAVLGQRDTSENGNLPDAPRVEGGKIRLPSFVFPLPNAEPENTDQLTQQAVHWSQVPFQAHKTMSSISLSREPIAADTWTDHRSKNPNPEGINENDTNGNIARKSGNQRSEQIEGVIAFEAEREEYQQGQLGNPIPEPENPAHTFDQSPTFEEIDEYLWSPAPSNDGQEASSAPHPAALRHAPSESLRASPISGLTSESHGGFSRSSKSYGNAQIHSLSGSSGKPRVMDSSLPHIDVLIPAGNMDLDSESAFLSSSQPASMKGGRESSSILFRYSGVITDGASSRPMSEIELKEEVLNSLGAGAKAGLSKLASTNSSSQVDCQTNSGEICGEHAPIPQTDGFPLYRIQNTSANSGPGSSQTSSSLSTDRHCGGLSGYKSRLATCGPPSSKVRCPTPPLLFGKYAIGEPVESNTMSRPAFESAMGSPFNQNARAIRLDETGHLPTALCSLGEQDWETVSLGDEANAHPFDGCAFKTKTGSSLADNSDSGSLSLSMEMPHPFRGVTARPVIQHPAHPRHNHSFMLLKNSQTGELVQVPQYEYALCGRLPNNNASTHLASRVRAINTYQHPSPLPAEHNHPFTSSPIVRFTKPTAVSTGDSSVLMQQDHSNAKLSYSGLSEDVQEIEEKQTRNPLYETSQDTSRIFDTSSDQDQHIVHSKEQSHQSSAWLSTVSEVASSEPSFPGHKDTVTAWDENKRVNSVPERGYNREAGSSLADASSPGANFSSSPVPLLDSSPVQVSGTPPLSEQLFHKAFQHNLSHGNHHLLVDSHKSLETPFNREDSAPSSISIQDRYRSHSASGPRLEYLKSFPRRRRSSSESHPSPMDSPSAKKASAPYSSSSDGHARQNTSTGLLLRNPFLHSDDDDSRYKSERHNLIERRGRQPKADDASNDDPTTPSSTESRPFVRDGVVHTDTAPPIFDHPVYGRDRPWDHLRPGQPRPRPHPNPLGRPLFQRPVARAESPHLHRVPRPPTRELLERHVLLSRIYLIACMVIPPIALLYGHGYMDGVMRFHTEGDIHGFRNTEKAIALLWGYGLSAICILAIVVAMIVIFASG</sequence>
<keyword evidence="2" id="KW-0812">Transmembrane</keyword>
<proteinExistence type="predicted"/>
<feature type="compositionally biased region" description="Basic and acidic residues" evidence="1">
    <location>
        <begin position="920"/>
        <end position="941"/>
    </location>
</feature>
<name>A0A8H3F6R1_9LECA</name>
<evidence type="ECO:0000256" key="2">
    <source>
        <dbReference type="SAM" id="Phobius"/>
    </source>
</evidence>